<name>C4K3X9_HAMD5</name>
<sequence>MTTPQTRHMSFSQNLLLNDRLYKNVKKIHTQHDQNHQLNPGLSVQYLIEQRQHGPFG</sequence>
<accession>C4K3X9</accession>
<dbReference type="RefSeq" id="WP_012738229.1">
    <property type="nucleotide sequence ID" value="NC_012751.1"/>
</dbReference>
<dbReference type="EMBL" id="CP001277">
    <property type="protein sequence ID" value="ACQ67272.1"/>
    <property type="molecule type" value="Genomic_DNA"/>
</dbReference>
<keyword evidence="2" id="KW-1185">Reference proteome</keyword>
<dbReference type="GeneID" id="66262053"/>
<reference evidence="1 2" key="1">
    <citation type="journal article" date="2009" name="Proc. Natl. Acad. Sci. U.S.A.">
        <title>Hamiltonella defensa, genome evolution of protective bacterial endosymbiont from pathogenic ancestors.</title>
        <authorList>
            <person name="Degnan P.H."/>
            <person name="Yu Y."/>
            <person name="Sisneros N."/>
            <person name="Wing R.A."/>
            <person name="Moran N.A."/>
        </authorList>
    </citation>
    <scope>NUCLEOTIDE SEQUENCE [LARGE SCALE GENOMIC DNA]</scope>
    <source>
        <strain evidence="2">5AT</strain>
    </source>
</reference>
<evidence type="ECO:0000313" key="1">
    <source>
        <dbReference type="EMBL" id="ACQ67272.1"/>
    </source>
</evidence>
<protein>
    <submittedName>
        <fullName evidence="1">Uncharacterized protein</fullName>
    </submittedName>
</protein>
<dbReference type="AlphaFoldDB" id="C4K3X9"/>
<evidence type="ECO:0000313" key="2">
    <source>
        <dbReference type="Proteomes" id="UP000002334"/>
    </source>
</evidence>
<dbReference type="Proteomes" id="UP000002334">
    <property type="component" value="Chromosome"/>
</dbReference>
<proteinExistence type="predicted"/>
<gene>
    <name evidence="1" type="ordered locus">HDEF_0518</name>
</gene>
<organism evidence="1 2">
    <name type="scientific">Hamiltonella defensa subsp. Acyrthosiphon pisum (strain 5AT)</name>
    <dbReference type="NCBI Taxonomy" id="572265"/>
    <lineage>
        <taxon>Bacteria</taxon>
        <taxon>Pseudomonadati</taxon>
        <taxon>Pseudomonadota</taxon>
        <taxon>Gammaproteobacteria</taxon>
        <taxon>Enterobacterales</taxon>
        <taxon>Enterobacteriaceae</taxon>
        <taxon>aphid secondary symbionts</taxon>
        <taxon>Candidatus Williamhamiltonella</taxon>
    </lineage>
</organism>
<dbReference type="KEGG" id="hde:HDEF_0518"/>
<dbReference type="STRING" id="572265.HDEF_0518"/>
<dbReference type="HOGENOM" id="CLU_2990437_0_0_6"/>